<dbReference type="Proteomes" id="UP000038204">
    <property type="component" value="Unassembled WGS sequence"/>
</dbReference>
<protein>
    <submittedName>
        <fullName evidence="1">Phage protein</fullName>
    </submittedName>
</protein>
<reference evidence="1 2" key="1">
    <citation type="submission" date="2015-03" db="EMBL/GenBank/DDBJ databases">
        <authorList>
            <person name="Murphy D."/>
        </authorList>
    </citation>
    <scope>NUCLEOTIDE SEQUENCE [LARGE SCALE GENOMIC DNA]</scope>
    <source>
        <strain evidence="1 2">Y233</strain>
    </source>
</reference>
<name>A0A0T9RL80_9GAMM</name>
<dbReference type="AlphaFoldDB" id="A0A0T9RL80"/>
<accession>A0A0T9RL80</accession>
<gene>
    <name evidence="1" type="ORF">ERS008667_04096</name>
</gene>
<evidence type="ECO:0000313" key="1">
    <source>
        <dbReference type="EMBL" id="CNI69182.1"/>
    </source>
</evidence>
<organism evidence="1 2">
    <name type="scientific">Yersinia similis</name>
    <dbReference type="NCBI Taxonomy" id="367190"/>
    <lineage>
        <taxon>Bacteria</taxon>
        <taxon>Pseudomonadati</taxon>
        <taxon>Pseudomonadota</taxon>
        <taxon>Gammaproteobacteria</taxon>
        <taxon>Enterobacterales</taxon>
        <taxon>Yersiniaceae</taxon>
        <taxon>Yersinia</taxon>
    </lineage>
</organism>
<proteinExistence type="predicted"/>
<sequence length="472" mass="50275">MAWYRSGTVTSEAAQNIVTGTGTQWANNVMGVAPGMALFIPDSAGNTLIYEILAVDSNTQIRINGNIKESVADSSYAIMTTVSNSYSALARETSAQLAMYQQLLQSWQQILTGTGDVTIIAPDGTEVVIPSFNSVDRGEYLLSVKWHMSRTYIPEGWAPADGIILDRALWPDAWDAIQVGYSRVTDESWIRDPILRGCFSIGNGSTTFRIPDLNGKSEGSLGAAFLRGDGKNSFGEIGRIQGDAIRNITGDFGSLGGQINNAYGIVIGSKNGVFVGHGENGRPTSANIGQPALGSEFVAFDASRVVPTAADNRPVNATGCYIIKLAGSALNEGQINALELATQITQLASRTTSLESDSITTSKVINTPWISPTLINGWVKPASRRCAYRKVLGLVFVEMTVNSGAYDSTVFTLPPGYRPAMETNSFVAFGQGSSGISPRVYVDLNGNVISRNSDANATIGIEVSFCFSPVMA</sequence>
<dbReference type="EMBL" id="CQBK01000049">
    <property type="protein sequence ID" value="CNI69182.1"/>
    <property type="molecule type" value="Genomic_DNA"/>
</dbReference>
<evidence type="ECO:0000313" key="2">
    <source>
        <dbReference type="Proteomes" id="UP000038204"/>
    </source>
</evidence>
<dbReference type="SUPFAM" id="SSF88874">
    <property type="entry name" value="Receptor-binding domain of short tail fibre protein gp12"/>
    <property type="match status" value="1"/>
</dbReference>